<dbReference type="Gene3D" id="3.30.70.270">
    <property type="match status" value="1"/>
</dbReference>
<dbReference type="EMBL" id="EQ999168">
    <property type="protein sequence ID" value="EEF21807.1"/>
    <property type="molecule type" value="Genomic_DNA"/>
</dbReference>
<dbReference type="InterPro" id="IPR052163">
    <property type="entry name" value="DGC-Regulatory_Protein"/>
</dbReference>
<dbReference type="InParanoid" id="B9TQQ7"/>
<proteinExistence type="predicted"/>
<protein>
    <recommendedName>
        <fullName evidence="1">GGDEF domain-containing protein</fullName>
    </recommendedName>
</protein>
<name>B9TQQ7_RICCO</name>
<dbReference type="InterPro" id="IPR029787">
    <property type="entry name" value="Nucleotide_cyclase"/>
</dbReference>
<dbReference type="Proteomes" id="UP000008311">
    <property type="component" value="Unassembled WGS sequence"/>
</dbReference>
<organism evidence="2 3">
    <name type="scientific">Ricinus communis</name>
    <name type="common">Castor bean</name>
    <dbReference type="NCBI Taxonomy" id="3988"/>
    <lineage>
        <taxon>Eukaryota</taxon>
        <taxon>Viridiplantae</taxon>
        <taxon>Streptophyta</taxon>
        <taxon>Embryophyta</taxon>
        <taxon>Tracheophyta</taxon>
        <taxon>Spermatophyta</taxon>
        <taxon>Magnoliopsida</taxon>
        <taxon>eudicotyledons</taxon>
        <taxon>Gunneridae</taxon>
        <taxon>Pentapetalae</taxon>
        <taxon>rosids</taxon>
        <taxon>fabids</taxon>
        <taxon>Malpighiales</taxon>
        <taxon>Euphorbiaceae</taxon>
        <taxon>Acalyphoideae</taxon>
        <taxon>Acalypheae</taxon>
        <taxon>Ricinus</taxon>
    </lineage>
</organism>
<sequence length="113" mass="12137">EVNDRHGHAVGDRLLLRAADRLRQGLRRADLAARIGGDEFVIVLVGGSAEATLTLRDKLVAVMARPYQIGALTLRAGASIGHASLTPAHGNAAAMLEAADRAMYEHKFQRRNS</sequence>
<evidence type="ECO:0000313" key="3">
    <source>
        <dbReference type="Proteomes" id="UP000008311"/>
    </source>
</evidence>
<dbReference type="PANTHER" id="PTHR46663">
    <property type="entry name" value="DIGUANYLATE CYCLASE DGCT-RELATED"/>
    <property type="match status" value="1"/>
</dbReference>
<reference evidence="3" key="1">
    <citation type="journal article" date="2010" name="Nat. Biotechnol.">
        <title>Draft genome sequence of the oilseed species Ricinus communis.</title>
        <authorList>
            <person name="Chan A.P."/>
            <person name="Crabtree J."/>
            <person name="Zhao Q."/>
            <person name="Lorenzi H."/>
            <person name="Orvis J."/>
            <person name="Puiu D."/>
            <person name="Melake-Berhan A."/>
            <person name="Jones K.M."/>
            <person name="Redman J."/>
            <person name="Chen G."/>
            <person name="Cahoon E.B."/>
            <person name="Gedil M."/>
            <person name="Stanke M."/>
            <person name="Haas B.J."/>
            <person name="Wortman J.R."/>
            <person name="Fraser-Liggett C.M."/>
            <person name="Ravel J."/>
            <person name="Rabinowicz P.D."/>
        </authorList>
    </citation>
    <scope>NUCLEOTIDE SEQUENCE [LARGE SCALE GENOMIC DNA]</scope>
    <source>
        <strain evidence="3">cv. Hale</strain>
    </source>
</reference>
<dbReference type="PROSITE" id="PS50887">
    <property type="entry name" value="GGDEF"/>
    <property type="match status" value="1"/>
</dbReference>
<dbReference type="Pfam" id="PF00990">
    <property type="entry name" value="GGDEF"/>
    <property type="match status" value="1"/>
</dbReference>
<evidence type="ECO:0000313" key="2">
    <source>
        <dbReference type="EMBL" id="EEF21807.1"/>
    </source>
</evidence>
<dbReference type="SUPFAM" id="SSF55073">
    <property type="entry name" value="Nucleotide cyclase"/>
    <property type="match status" value="1"/>
</dbReference>
<dbReference type="CDD" id="cd01949">
    <property type="entry name" value="GGDEF"/>
    <property type="match status" value="1"/>
</dbReference>
<keyword evidence="3" id="KW-1185">Reference proteome</keyword>
<feature type="non-terminal residue" evidence="2">
    <location>
        <position position="1"/>
    </location>
</feature>
<dbReference type="InterPro" id="IPR043128">
    <property type="entry name" value="Rev_trsase/Diguanyl_cyclase"/>
</dbReference>
<evidence type="ECO:0000259" key="1">
    <source>
        <dbReference type="PROSITE" id="PS50887"/>
    </source>
</evidence>
<accession>B9TQQ7</accession>
<dbReference type="AlphaFoldDB" id="B9TQQ7"/>
<dbReference type="SMART" id="SM00267">
    <property type="entry name" value="GGDEF"/>
    <property type="match status" value="1"/>
</dbReference>
<dbReference type="STRING" id="3988.B9TQQ7"/>
<dbReference type="PANTHER" id="PTHR46663:SF2">
    <property type="entry name" value="GGDEF DOMAIN-CONTAINING PROTEIN"/>
    <property type="match status" value="1"/>
</dbReference>
<dbReference type="NCBIfam" id="TIGR00254">
    <property type="entry name" value="GGDEF"/>
    <property type="match status" value="1"/>
</dbReference>
<dbReference type="InterPro" id="IPR000160">
    <property type="entry name" value="GGDEF_dom"/>
</dbReference>
<feature type="domain" description="GGDEF" evidence="1">
    <location>
        <begin position="1"/>
        <end position="113"/>
    </location>
</feature>
<gene>
    <name evidence="2" type="ORF">RCOM_2043440</name>
</gene>